<organism evidence="10 11">
    <name type="scientific">Paramarasmius palmivorus</name>
    <dbReference type="NCBI Taxonomy" id="297713"/>
    <lineage>
        <taxon>Eukaryota</taxon>
        <taxon>Fungi</taxon>
        <taxon>Dikarya</taxon>
        <taxon>Basidiomycota</taxon>
        <taxon>Agaricomycotina</taxon>
        <taxon>Agaricomycetes</taxon>
        <taxon>Agaricomycetidae</taxon>
        <taxon>Agaricales</taxon>
        <taxon>Marasmiineae</taxon>
        <taxon>Marasmiaceae</taxon>
        <taxon>Paramarasmius</taxon>
    </lineage>
</organism>
<evidence type="ECO:0000256" key="1">
    <source>
        <dbReference type="ARBA" id="ARBA00004123"/>
    </source>
</evidence>
<dbReference type="AlphaFoldDB" id="A0AAW0DAT6"/>
<name>A0AAW0DAT6_9AGAR</name>
<evidence type="ECO:0000313" key="11">
    <source>
        <dbReference type="Proteomes" id="UP001383192"/>
    </source>
</evidence>
<evidence type="ECO:0000256" key="3">
    <source>
        <dbReference type="ARBA" id="ARBA00022737"/>
    </source>
</evidence>
<feature type="compositionally biased region" description="Basic and acidic residues" evidence="8">
    <location>
        <begin position="362"/>
        <end position="371"/>
    </location>
</feature>
<dbReference type="SUPFAM" id="SSF57667">
    <property type="entry name" value="beta-beta-alpha zinc fingers"/>
    <property type="match status" value="1"/>
</dbReference>
<keyword evidence="5" id="KW-0862">Zinc</keyword>
<dbReference type="GO" id="GO:0010468">
    <property type="term" value="P:regulation of gene expression"/>
    <property type="evidence" value="ECO:0007669"/>
    <property type="project" value="TreeGrafter"/>
</dbReference>
<dbReference type="PROSITE" id="PS00028">
    <property type="entry name" value="ZINC_FINGER_C2H2_1"/>
    <property type="match status" value="2"/>
</dbReference>
<proteinExistence type="predicted"/>
<dbReference type="EMBL" id="JAYKXP010000017">
    <property type="protein sequence ID" value="KAK7049420.1"/>
    <property type="molecule type" value="Genomic_DNA"/>
</dbReference>
<comment type="subcellular location">
    <subcellularLocation>
        <location evidence="1">Nucleus</location>
    </subcellularLocation>
</comment>
<keyword evidence="4 7" id="KW-0863">Zinc-finger</keyword>
<keyword evidence="2" id="KW-0479">Metal-binding</keyword>
<feature type="compositionally biased region" description="Polar residues" evidence="8">
    <location>
        <begin position="11"/>
        <end position="30"/>
    </location>
</feature>
<dbReference type="PANTHER" id="PTHR16515">
    <property type="entry name" value="PR DOMAIN ZINC FINGER PROTEIN"/>
    <property type="match status" value="1"/>
</dbReference>
<dbReference type="Gene3D" id="3.30.160.60">
    <property type="entry name" value="Classic Zinc Finger"/>
    <property type="match status" value="1"/>
</dbReference>
<dbReference type="InterPro" id="IPR013087">
    <property type="entry name" value="Znf_C2H2_type"/>
</dbReference>
<evidence type="ECO:0000313" key="10">
    <source>
        <dbReference type="EMBL" id="KAK7049420.1"/>
    </source>
</evidence>
<reference evidence="10 11" key="1">
    <citation type="submission" date="2024-01" db="EMBL/GenBank/DDBJ databases">
        <title>A draft genome for a cacao thread blight-causing isolate of Paramarasmius palmivorus.</title>
        <authorList>
            <person name="Baruah I.K."/>
            <person name="Bukari Y."/>
            <person name="Amoako-Attah I."/>
            <person name="Meinhardt L.W."/>
            <person name="Bailey B.A."/>
            <person name="Cohen S.P."/>
        </authorList>
    </citation>
    <scope>NUCLEOTIDE SEQUENCE [LARGE SCALE GENOMIC DNA]</scope>
    <source>
        <strain evidence="10 11">GH-12</strain>
    </source>
</reference>
<dbReference type="SMART" id="SM00355">
    <property type="entry name" value="ZnF_C2H2"/>
    <property type="match status" value="2"/>
</dbReference>
<dbReference type="PANTHER" id="PTHR16515:SF49">
    <property type="entry name" value="GASTRULA ZINC FINGER PROTEIN XLCGF49.1-LIKE-RELATED"/>
    <property type="match status" value="1"/>
</dbReference>
<accession>A0AAW0DAT6</accession>
<keyword evidence="6" id="KW-0539">Nucleus</keyword>
<dbReference type="InterPro" id="IPR050331">
    <property type="entry name" value="Zinc_finger"/>
</dbReference>
<feature type="region of interest" description="Disordered" evidence="8">
    <location>
        <begin position="1"/>
        <end position="76"/>
    </location>
</feature>
<feature type="region of interest" description="Disordered" evidence="8">
    <location>
        <begin position="362"/>
        <end position="382"/>
    </location>
</feature>
<comment type="caution">
    <text evidence="10">The sequence shown here is derived from an EMBL/GenBank/DDBJ whole genome shotgun (WGS) entry which is preliminary data.</text>
</comment>
<keyword evidence="3" id="KW-0677">Repeat</keyword>
<feature type="domain" description="C2H2-type" evidence="9">
    <location>
        <begin position="349"/>
        <end position="378"/>
    </location>
</feature>
<dbReference type="GO" id="GO:0005634">
    <property type="term" value="C:nucleus"/>
    <property type="evidence" value="ECO:0007669"/>
    <property type="project" value="UniProtKB-SubCell"/>
</dbReference>
<keyword evidence="11" id="KW-1185">Reference proteome</keyword>
<protein>
    <recommendedName>
        <fullName evidence="9">C2H2-type domain-containing protein</fullName>
    </recommendedName>
</protein>
<dbReference type="Proteomes" id="UP001383192">
    <property type="component" value="Unassembled WGS sequence"/>
</dbReference>
<evidence type="ECO:0000256" key="4">
    <source>
        <dbReference type="ARBA" id="ARBA00022771"/>
    </source>
</evidence>
<evidence type="ECO:0000256" key="7">
    <source>
        <dbReference type="PROSITE-ProRule" id="PRU00042"/>
    </source>
</evidence>
<evidence type="ECO:0000256" key="2">
    <source>
        <dbReference type="ARBA" id="ARBA00022723"/>
    </source>
</evidence>
<evidence type="ECO:0000256" key="8">
    <source>
        <dbReference type="SAM" id="MobiDB-lite"/>
    </source>
</evidence>
<dbReference type="GO" id="GO:0008270">
    <property type="term" value="F:zinc ion binding"/>
    <property type="evidence" value="ECO:0007669"/>
    <property type="project" value="UniProtKB-KW"/>
</dbReference>
<feature type="domain" description="C2H2-type" evidence="9">
    <location>
        <begin position="321"/>
        <end position="348"/>
    </location>
</feature>
<dbReference type="InterPro" id="IPR036236">
    <property type="entry name" value="Znf_C2H2_sf"/>
</dbReference>
<feature type="compositionally biased region" description="Polar residues" evidence="8">
    <location>
        <begin position="372"/>
        <end position="382"/>
    </location>
</feature>
<sequence>MTEATDIPRSNPLSTHTGRSRSQTVPSQFPSYLRPHPYRRPPKDGIVECRNGLQDTQGDQYSRPPQPQAAASSNRLSYWPRPDYGCLVPSNGDINSPRPTCNVFNGASGTMEHNMLFDFASARLIDHRPGPQSQPPNGGTFATTDSPLHLHSPKSISMQVNGVAQLLGACQLDNPNASNTIHVEESALAVDRQFLDPAVQSSQGSSYNQHTLGSFAPTDGTGYPSTERNPWPPDRAAQMAASPDTPWSESLQTPVDSPGRAEAGSGNDALSHNPYQTPGAPQVYELHSASEGHLDHLFPHVAKPSVRQASKNRRRSDAKLYPCEFCGQTLTAMHNLKFHINSHFGIKNHKCTFCDASFNTPSDRRRHEKTCTHNGNSASPAT</sequence>
<evidence type="ECO:0000259" key="9">
    <source>
        <dbReference type="PROSITE" id="PS50157"/>
    </source>
</evidence>
<gene>
    <name evidence="10" type="ORF">VNI00_006021</name>
</gene>
<feature type="region of interest" description="Disordered" evidence="8">
    <location>
        <begin position="200"/>
        <end position="272"/>
    </location>
</feature>
<evidence type="ECO:0000256" key="5">
    <source>
        <dbReference type="ARBA" id="ARBA00022833"/>
    </source>
</evidence>
<evidence type="ECO:0000256" key="6">
    <source>
        <dbReference type="ARBA" id="ARBA00023242"/>
    </source>
</evidence>
<dbReference type="PROSITE" id="PS50157">
    <property type="entry name" value="ZINC_FINGER_C2H2_2"/>
    <property type="match status" value="2"/>
</dbReference>
<feature type="compositionally biased region" description="Polar residues" evidence="8">
    <location>
        <begin position="245"/>
        <end position="255"/>
    </location>
</feature>
<feature type="compositionally biased region" description="Polar residues" evidence="8">
    <location>
        <begin position="200"/>
        <end position="212"/>
    </location>
</feature>